<protein>
    <submittedName>
        <fullName evidence="1">Uncharacterized protein</fullName>
    </submittedName>
</protein>
<dbReference type="AlphaFoldDB" id="A0A0A9DKY4"/>
<reference evidence="1" key="1">
    <citation type="submission" date="2014-09" db="EMBL/GenBank/DDBJ databases">
        <authorList>
            <person name="Magalhaes I.L.F."/>
            <person name="Oliveira U."/>
            <person name="Santos F.R."/>
            <person name="Vidigal T.H.D.A."/>
            <person name="Brescovit A.D."/>
            <person name="Santos A.J."/>
        </authorList>
    </citation>
    <scope>NUCLEOTIDE SEQUENCE</scope>
    <source>
        <tissue evidence="1">Shoot tissue taken approximately 20 cm above the soil surface</tissue>
    </source>
</reference>
<proteinExistence type="predicted"/>
<sequence>MRGQHRLSSSTAFKRRHGLKVFWPERSLIRRTATTQDSKDVLKSSQRTKALVGAFRRACCGRQCPAMELRALAAVGPAVAEKGAGEPWRTACEVGGCTAPAPRG</sequence>
<reference evidence="1" key="2">
    <citation type="journal article" date="2015" name="Data Brief">
        <title>Shoot transcriptome of the giant reed, Arundo donax.</title>
        <authorList>
            <person name="Barrero R.A."/>
            <person name="Guerrero F.D."/>
            <person name="Moolhuijzen P."/>
            <person name="Goolsby J.A."/>
            <person name="Tidwell J."/>
            <person name="Bellgard S.E."/>
            <person name="Bellgard M.I."/>
        </authorList>
    </citation>
    <scope>NUCLEOTIDE SEQUENCE</scope>
    <source>
        <tissue evidence="1">Shoot tissue taken approximately 20 cm above the soil surface</tissue>
    </source>
</reference>
<organism evidence="1">
    <name type="scientific">Arundo donax</name>
    <name type="common">Giant reed</name>
    <name type="synonym">Donax arundinaceus</name>
    <dbReference type="NCBI Taxonomy" id="35708"/>
    <lineage>
        <taxon>Eukaryota</taxon>
        <taxon>Viridiplantae</taxon>
        <taxon>Streptophyta</taxon>
        <taxon>Embryophyta</taxon>
        <taxon>Tracheophyta</taxon>
        <taxon>Spermatophyta</taxon>
        <taxon>Magnoliopsida</taxon>
        <taxon>Liliopsida</taxon>
        <taxon>Poales</taxon>
        <taxon>Poaceae</taxon>
        <taxon>PACMAD clade</taxon>
        <taxon>Arundinoideae</taxon>
        <taxon>Arundineae</taxon>
        <taxon>Arundo</taxon>
    </lineage>
</organism>
<name>A0A0A9DKY4_ARUDO</name>
<evidence type="ECO:0000313" key="1">
    <source>
        <dbReference type="EMBL" id="JAD87338.1"/>
    </source>
</evidence>
<accession>A0A0A9DKY4</accession>
<dbReference type="EMBL" id="GBRH01210557">
    <property type="protein sequence ID" value="JAD87338.1"/>
    <property type="molecule type" value="Transcribed_RNA"/>
</dbReference>